<evidence type="ECO:0000313" key="6">
    <source>
        <dbReference type="EMBL" id="ETJ39306.1"/>
    </source>
</evidence>
<evidence type="ECO:0000256" key="4">
    <source>
        <dbReference type="SAM" id="Coils"/>
    </source>
</evidence>
<evidence type="ECO:0000259" key="5">
    <source>
        <dbReference type="Pfam" id="PF01420"/>
    </source>
</evidence>
<dbReference type="AlphaFoldDB" id="W1YAC6"/>
<dbReference type="EMBL" id="AZMM01006817">
    <property type="protein sequence ID" value="ETJ39306.1"/>
    <property type="molecule type" value="Genomic_DNA"/>
</dbReference>
<keyword evidence="4" id="KW-0175">Coiled coil</keyword>
<feature type="domain" description="Type I restriction modification DNA specificity" evidence="5">
    <location>
        <begin position="327"/>
        <end position="402"/>
    </location>
</feature>
<evidence type="ECO:0000256" key="3">
    <source>
        <dbReference type="ARBA" id="ARBA00023125"/>
    </source>
</evidence>
<feature type="domain" description="Type I restriction modification DNA specificity" evidence="5">
    <location>
        <begin position="30"/>
        <end position="207"/>
    </location>
</feature>
<dbReference type="InterPro" id="IPR000055">
    <property type="entry name" value="Restrct_endonuc_typeI_TRD"/>
</dbReference>
<keyword evidence="2" id="KW-0680">Restriction system</keyword>
<dbReference type="Gene3D" id="1.10.287.1120">
    <property type="entry name" value="Bipartite methylase S protein"/>
    <property type="match status" value="1"/>
</dbReference>
<dbReference type="InterPro" id="IPR052021">
    <property type="entry name" value="Type-I_RS_S_subunit"/>
</dbReference>
<comment type="caution">
    <text evidence="6">The sequence shown here is derived from an EMBL/GenBank/DDBJ whole genome shotgun (WGS) entry which is preliminary data.</text>
</comment>
<accession>W1YAC6</accession>
<dbReference type="SUPFAM" id="SSF116734">
    <property type="entry name" value="DNA methylase specificity domain"/>
    <property type="match status" value="2"/>
</dbReference>
<evidence type="ECO:0000256" key="1">
    <source>
        <dbReference type="ARBA" id="ARBA00010923"/>
    </source>
</evidence>
<dbReference type="PANTHER" id="PTHR30408">
    <property type="entry name" value="TYPE-1 RESTRICTION ENZYME ECOKI SPECIFICITY PROTEIN"/>
    <property type="match status" value="1"/>
</dbReference>
<organism evidence="6">
    <name type="scientific">human gut metagenome</name>
    <dbReference type="NCBI Taxonomy" id="408170"/>
    <lineage>
        <taxon>unclassified sequences</taxon>
        <taxon>metagenomes</taxon>
        <taxon>organismal metagenomes</taxon>
    </lineage>
</organism>
<dbReference type="Pfam" id="PF01420">
    <property type="entry name" value="Methylase_S"/>
    <property type="match status" value="2"/>
</dbReference>
<reference evidence="6" key="1">
    <citation type="submission" date="2013-12" db="EMBL/GenBank/DDBJ databases">
        <title>A Varibaculum cambriense genome reconstructed from a premature infant gut community with otherwise low bacterial novelty that shifts toward anaerobic metabolism during the third week of life.</title>
        <authorList>
            <person name="Brown C.T."/>
            <person name="Sharon I."/>
            <person name="Thomas B.C."/>
            <person name="Castelle C.J."/>
            <person name="Morowitz M.J."/>
            <person name="Banfield J.F."/>
        </authorList>
    </citation>
    <scope>NUCLEOTIDE SEQUENCE</scope>
</reference>
<dbReference type="CDD" id="cd17276">
    <property type="entry name" value="RMtype1_S_Sau1132ORF3780P-TRD1-CR1_like"/>
    <property type="match status" value="1"/>
</dbReference>
<sequence>MKSEIKERINLISEKKIPKGYKRSQIGVIPVEWNVKKMKSINTISTGLTPLRSKSEYFEGDIFWVKTTDLNNSNIYDTEEKITKIAMNETSLKFVEENSILIAMYGGFNQIGRTGLMKIKGTTNQAISSLYIDEKEYNSEFVLQWLNANRYYWRRLAASSRKDPNITKKDVEDFPIVKIPYLEQKKIASVISIWNKNIELKENLLKEKLTYKKGLIERLLTGKVRLKGFNYKEETKKLKEYIKEIKVKNKDNKETRILSISNKLGFILQKEQFDRIVASNDVSNYKIVKKGQFAYNPSRVNVGSIDLLNNFDSGLLSPMYVIFECCDELDKDYLYQFLKSNMFLNYIPKLLQGSVRDSLSFEALQQVKLFIPEISQQKEIAKILKTADKEIELLQHEIDLLKQQKKGIMQLLLTGIIRV</sequence>
<protein>
    <submittedName>
        <fullName evidence="6">Type I site-specific deoxyribonuclease specificity subunit</fullName>
    </submittedName>
</protein>
<dbReference type="InterPro" id="IPR044946">
    <property type="entry name" value="Restrct_endonuc_typeI_TRD_sf"/>
</dbReference>
<dbReference type="Gene3D" id="3.90.220.20">
    <property type="entry name" value="DNA methylase specificity domains"/>
    <property type="match status" value="2"/>
</dbReference>
<name>W1YAC6_9ZZZZ</name>
<dbReference type="PANTHER" id="PTHR30408:SF12">
    <property type="entry name" value="TYPE I RESTRICTION ENZYME MJAVIII SPECIFICITY SUBUNIT"/>
    <property type="match status" value="1"/>
</dbReference>
<comment type="similarity">
    <text evidence="1">Belongs to the type-I restriction system S methylase family.</text>
</comment>
<dbReference type="GO" id="GO:0003677">
    <property type="term" value="F:DNA binding"/>
    <property type="evidence" value="ECO:0007669"/>
    <property type="project" value="UniProtKB-KW"/>
</dbReference>
<proteinExistence type="inferred from homology"/>
<gene>
    <name evidence="6" type="ORF">Q604_UNBC06817G0003</name>
</gene>
<dbReference type="GO" id="GO:0009307">
    <property type="term" value="P:DNA restriction-modification system"/>
    <property type="evidence" value="ECO:0007669"/>
    <property type="project" value="UniProtKB-KW"/>
</dbReference>
<evidence type="ECO:0000256" key="2">
    <source>
        <dbReference type="ARBA" id="ARBA00022747"/>
    </source>
</evidence>
<keyword evidence="3" id="KW-0238">DNA-binding</keyword>
<feature type="coiled-coil region" evidence="4">
    <location>
        <begin position="384"/>
        <end position="411"/>
    </location>
</feature>